<dbReference type="GO" id="GO:0006433">
    <property type="term" value="P:prolyl-tRNA aminoacylation"/>
    <property type="evidence" value="ECO:0007669"/>
    <property type="project" value="UniProtKB-UniRule"/>
</dbReference>
<sequence length="489" mass="56024">MRKNISTRGQDYNQWYQDVIALADLAENSFVRGCMVMKPNGYAIWENIQHELDRRIKETGHKNVYFPLFVPLSSLAKEAEHVAGFAKESAVVTHHRLMSTPQGIEVDPGSKLDEEVIIRPTSEAIMYQTFSKWIQSWRDLPLLVNQWANVVRWELRTKLFLRTTEFLWQEGHTVHATQAEAQEETLKMLEVYRSFAEEFLAMSPVAGQKSEAEKFPGALKTYTIEALMQDGKALQAGTSHNLGDNFSKAFDIKYTDENGTLTYAWQTSWGMSTRIIGGLIMTHSDDRGLVLPPKVAPVQVVIIPIWKDLEDMKGILAFAEEVKQKLEKVGIRAELDSRDYQTPGYKFNEWEKRGTPIRIEIGRIELENKELKAVNRVDFEKKTLSAGDCSNDILEMLKNIQQQLLANAKSNREKNTNSVDSYEEFKTILETKKGFIKAFWCQDPKCEEIIKQETKATTRCLPLETVEESGKCVYCGKSANHRWLFAQSY</sequence>
<keyword evidence="6 11" id="KW-0067">ATP-binding</keyword>
<reference evidence="13" key="1">
    <citation type="submission" date="2020-04" db="EMBL/GenBank/DDBJ databases">
        <authorList>
            <person name="Zhang T."/>
        </authorList>
    </citation>
    <scope>NUCLEOTIDE SEQUENCE</scope>
    <source>
        <strain evidence="13">HKST-UBA80</strain>
    </source>
</reference>
<evidence type="ECO:0000256" key="4">
    <source>
        <dbReference type="ARBA" id="ARBA00022598"/>
    </source>
</evidence>
<dbReference type="PANTHER" id="PTHR43382:SF2">
    <property type="entry name" value="BIFUNCTIONAL GLUTAMATE_PROLINE--TRNA LIGASE"/>
    <property type="match status" value="1"/>
</dbReference>
<evidence type="ECO:0000256" key="10">
    <source>
        <dbReference type="ARBA" id="ARBA00060806"/>
    </source>
</evidence>
<dbReference type="FunFam" id="3.40.50.800:FF:000005">
    <property type="entry name" value="bifunctional glutamate/proline--tRNA ligase"/>
    <property type="match status" value="1"/>
</dbReference>
<dbReference type="InterPro" id="IPR004154">
    <property type="entry name" value="Anticodon-bd"/>
</dbReference>
<accession>A0A955DZX9</accession>
<comment type="function">
    <text evidence="11">Catalyzes the attachment of proline to tRNA(Pro) in a two-step reaction: proline is first activated by ATP to form Pro-AMP and then transferred to the acceptor end of tRNA(Pro).</text>
</comment>
<dbReference type="Gene3D" id="3.30.930.10">
    <property type="entry name" value="Bira Bifunctional Protein, Domain 2"/>
    <property type="match status" value="1"/>
</dbReference>
<evidence type="ECO:0000313" key="13">
    <source>
        <dbReference type="EMBL" id="MCA9302241.1"/>
    </source>
</evidence>
<keyword evidence="8 11" id="KW-0030">Aminoacyl-tRNA synthetase</keyword>
<evidence type="ECO:0000313" key="14">
    <source>
        <dbReference type="Proteomes" id="UP000714817"/>
    </source>
</evidence>
<dbReference type="InterPro" id="IPR017449">
    <property type="entry name" value="Pro-tRNA_synth_II"/>
</dbReference>
<comment type="similarity">
    <text evidence="10 11">Belongs to the class-II aminoacyl-tRNA synthetase family. ProS type 3 subfamily.</text>
</comment>
<dbReference type="InterPro" id="IPR033721">
    <property type="entry name" value="ProRS_core_arch_euk"/>
</dbReference>
<evidence type="ECO:0000256" key="9">
    <source>
        <dbReference type="ARBA" id="ARBA00047671"/>
    </source>
</evidence>
<protein>
    <recommendedName>
        <fullName evidence="11">Proline--tRNA ligase</fullName>
        <ecNumber evidence="11">6.1.1.15</ecNumber>
    </recommendedName>
    <alternativeName>
        <fullName evidence="11">Prolyl-tRNA synthetase</fullName>
        <shortName evidence="11">ProRS</shortName>
    </alternativeName>
</protein>
<dbReference type="InterPro" id="IPR045864">
    <property type="entry name" value="aa-tRNA-synth_II/BPL/LPL"/>
</dbReference>
<dbReference type="PROSITE" id="PS50862">
    <property type="entry name" value="AA_TRNA_LIGASE_II"/>
    <property type="match status" value="1"/>
</dbReference>
<dbReference type="GO" id="GO:0005524">
    <property type="term" value="F:ATP binding"/>
    <property type="evidence" value="ECO:0007669"/>
    <property type="project" value="UniProtKB-UniRule"/>
</dbReference>
<comment type="catalytic activity">
    <reaction evidence="9 11">
        <text>tRNA(Pro) + L-proline + ATP = L-prolyl-tRNA(Pro) + AMP + diphosphate</text>
        <dbReference type="Rhea" id="RHEA:14305"/>
        <dbReference type="Rhea" id="RHEA-COMP:9700"/>
        <dbReference type="Rhea" id="RHEA-COMP:9702"/>
        <dbReference type="ChEBI" id="CHEBI:30616"/>
        <dbReference type="ChEBI" id="CHEBI:33019"/>
        <dbReference type="ChEBI" id="CHEBI:60039"/>
        <dbReference type="ChEBI" id="CHEBI:78442"/>
        <dbReference type="ChEBI" id="CHEBI:78532"/>
        <dbReference type="ChEBI" id="CHEBI:456215"/>
        <dbReference type="EC" id="6.1.1.15"/>
    </reaction>
</comment>
<dbReference type="Pfam" id="PF03129">
    <property type="entry name" value="HGTP_anticodon"/>
    <property type="match status" value="1"/>
</dbReference>
<gene>
    <name evidence="11" type="primary">proS</name>
    <name evidence="13" type="ORF">KDA10_02685</name>
</gene>
<evidence type="ECO:0000259" key="12">
    <source>
        <dbReference type="PROSITE" id="PS50862"/>
    </source>
</evidence>
<keyword evidence="7 11" id="KW-0648">Protein biosynthesis</keyword>
<dbReference type="InterPro" id="IPR002314">
    <property type="entry name" value="aa-tRNA-synt_IIb"/>
</dbReference>
<evidence type="ECO:0000256" key="8">
    <source>
        <dbReference type="ARBA" id="ARBA00023146"/>
    </source>
</evidence>
<dbReference type="CDD" id="cd00862">
    <property type="entry name" value="ProRS_anticodon_zinc"/>
    <property type="match status" value="1"/>
</dbReference>
<dbReference type="SUPFAM" id="SSF64586">
    <property type="entry name" value="C-terminal domain of ProRS"/>
    <property type="match status" value="1"/>
</dbReference>
<dbReference type="Pfam" id="PF09180">
    <property type="entry name" value="ProRS-C_1"/>
    <property type="match status" value="1"/>
</dbReference>
<dbReference type="Pfam" id="PF00587">
    <property type="entry name" value="tRNA-synt_2b"/>
    <property type="match status" value="1"/>
</dbReference>
<dbReference type="Gene3D" id="3.30.110.30">
    <property type="entry name" value="C-terminal domain of ProRS"/>
    <property type="match status" value="1"/>
</dbReference>
<dbReference type="InterPro" id="IPR016061">
    <property type="entry name" value="Pro-tRNA_ligase_II_C"/>
</dbReference>
<dbReference type="GO" id="GO:0005737">
    <property type="term" value="C:cytoplasm"/>
    <property type="evidence" value="ECO:0007669"/>
    <property type="project" value="UniProtKB-SubCell"/>
</dbReference>
<dbReference type="EMBL" id="JAGQNY010000009">
    <property type="protein sequence ID" value="MCA9302241.1"/>
    <property type="molecule type" value="Genomic_DNA"/>
</dbReference>
<dbReference type="HAMAP" id="MF_01571">
    <property type="entry name" value="Pro_tRNA_synth_type3"/>
    <property type="match status" value="1"/>
</dbReference>
<comment type="domain">
    <text evidence="11">Consists of three domains: the N-terminal catalytic domain, the anticodon-binding domain and the C-terminal extension.</text>
</comment>
<evidence type="ECO:0000256" key="6">
    <source>
        <dbReference type="ARBA" id="ARBA00022840"/>
    </source>
</evidence>
<dbReference type="GO" id="GO:0017101">
    <property type="term" value="C:aminoacyl-tRNA synthetase multienzyme complex"/>
    <property type="evidence" value="ECO:0007669"/>
    <property type="project" value="TreeGrafter"/>
</dbReference>
<keyword evidence="3 11" id="KW-0963">Cytoplasm</keyword>
<dbReference type="EC" id="6.1.1.15" evidence="11"/>
<proteinExistence type="inferred from homology"/>
<evidence type="ECO:0000256" key="11">
    <source>
        <dbReference type="HAMAP-Rule" id="MF_01571"/>
    </source>
</evidence>
<reference evidence="13" key="2">
    <citation type="journal article" date="2021" name="Microbiome">
        <title>Successional dynamics and alternative stable states in a saline activated sludge microbial community over 9 years.</title>
        <authorList>
            <person name="Wang Y."/>
            <person name="Ye J."/>
            <person name="Ju F."/>
            <person name="Liu L."/>
            <person name="Boyd J.A."/>
            <person name="Deng Y."/>
            <person name="Parks D.H."/>
            <person name="Jiang X."/>
            <person name="Yin X."/>
            <person name="Woodcroft B.J."/>
            <person name="Tyson G.W."/>
            <person name="Hugenholtz P."/>
            <person name="Polz M.F."/>
            <person name="Zhang T."/>
        </authorList>
    </citation>
    <scope>NUCLEOTIDE SEQUENCE</scope>
    <source>
        <strain evidence="13">HKST-UBA80</strain>
    </source>
</reference>
<evidence type="ECO:0000256" key="3">
    <source>
        <dbReference type="ARBA" id="ARBA00022490"/>
    </source>
</evidence>
<dbReference type="SMART" id="SM00946">
    <property type="entry name" value="ProRS-C_1"/>
    <property type="match status" value="1"/>
</dbReference>
<keyword evidence="4 11" id="KW-0436">Ligase</keyword>
<evidence type="ECO:0000256" key="2">
    <source>
        <dbReference type="ARBA" id="ARBA00011738"/>
    </source>
</evidence>
<dbReference type="GO" id="GO:0004827">
    <property type="term" value="F:proline-tRNA ligase activity"/>
    <property type="evidence" value="ECO:0007669"/>
    <property type="project" value="UniProtKB-UniRule"/>
</dbReference>
<dbReference type="InterPro" id="IPR006195">
    <property type="entry name" value="aa-tRNA-synth_II"/>
</dbReference>
<organism evidence="13 14">
    <name type="scientific">candidate division WWE3 bacterium</name>
    <dbReference type="NCBI Taxonomy" id="2053526"/>
    <lineage>
        <taxon>Bacteria</taxon>
        <taxon>Katanobacteria</taxon>
    </lineage>
</organism>
<dbReference type="Gene3D" id="3.40.50.800">
    <property type="entry name" value="Anticodon-binding domain"/>
    <property type="match status" value="1"/>
</dbReference>
<dbReference type="CDD" id="cd00778">
    <property type="entry name" value="ProRS_core_arch_euk"/>
    <property type="match status" value="1"/>
</dbReference>
<dbReference type="Proteomes" id="UP000714817">
    <property type="component" value="Unassembled WGS sequence"/>
</dbReference>
<feature type="domain" description="Aminoacyl-transfer RNA synthetases class-II family profile" evidence="12">
    <location>
        <begin position="27"/>
        <end position="292"/>
    </location>
</feature>
<comment type="subunit">
    <text evidence="2 11">Homodimer.</text>
</comment>
<dbReference type="InterPro" id="IPR004499">
    <property type="entry name" value="Pro-tRNA-ligase_IIa_arc-type"/>
</dbReference>
<dbReference type="InterPro" id="IPR036621">
    <property type="entry name" value="Anticodon-bd_dom_sf"/>
</dbReference>
<dbReference type="PANTHER" id="PTHR43382">
    <property type="entry name" value="PROLYL-TRNA SYNTHETASE"/>
    <property type="match status" value="1"/>
</dbReference>
<dbReference type="FunFam" id="3.30.930.10:FF:000023">
    <property type="entry name" value="Proline--tRNA ligase"/>
    <property type="match status" value="1"/>
</dbReference>
<dbReference type="NCBIfam" id="TIGR00408">
    <property type="entry name" value="proS_fam_I"/>
    <property type="match status" value="1"/>
</dbReference>
<dbReference type="AlphaFoldDB" id="A0A955DZX9"/>
<comment type="caution">
    <text evidence="13">The sequence shown here is derived from an EMBL/GenBank/DDBJ whole genome shotgun (WGS) entry which is preliminary data.</text>
</comment>
<evidence type="ECO:0000256" key="1">
    <source>
        <dbReference type="ARBA" id="ARBA00004496"/>
    </source>
</evidence>
<dbReference type="SUPFAM" id="SSF55681">
    <property type="entry name" value="Class II aaRS and biotin synthetases"/>
    <property type="match status" value="1"/>
</dbReference>
<comment type="subcellular location">
    <subcellularLocation>
        <location evidence="1 11">Cytoplasm</location>
    </subcellularLocation>
</comment>
<evidence type="ECO:0000256" key="7">
    <source>
        <dbReference type="ARBA" id="ARBA00022917"/>
    </source>
</evidence>
<name>A0A955DZX9_UNCKA</name>
<evidence type="ECO:0000256" key="5">
    <source>
        <dbReference type="ARBA" id="ARBA00022741"/>
    </source>
</evidence>
<keyword evidence="5 11" id="KW-0547">Nucleotide-binding</keyword>
<dbReference type="SUPFAM" id="SSF52954">
    <property type="entry name" value="Class II aaRS ABD-related"/>
    <property type="match status" value="1"/>
</dbReference>